<evidence type="ECO:0000313" key="3">
    <source>
        <dbReference type="WBParaSite" id="PgB25_g016_t13"/>
    </source>
</evidence>
<accession>A0A915A091</accession>
<keyword evidence="1" id="KW-0472">Membrane</keyword>
<evidence type="ECO:0000313" key="2">
    <source>
        <dbReference type="Proteomes" id="UP000887569"/>
    </source>
</evidence>
<feature type="transmembrane region" description="Helical" evidence="1">
    <location>
        <begin position="20"/>
        <end position="44"/>
    </location>
</feature>
<name>A0A915A091_PARUN</name>
<dbReference type="WBParaSite" id="PgB25_g016_t13">
    <property type="protein sequence ID" value="PgB25_g016_t13"/>
    <property type="gene ID" value="PgB25_g016"/>
</dbReference>
<reference evidence="3" key="1">
    <citation type="submission" date="2022-11" db="UniProtKB">
        <authorList>
            <consortium name="WormBaseParasite"/>
        </authorList>
    </citation>
    <scope>IDENTIFICATION</scope>
</reference>
<organism evidence="2 3">
    <name type="scientific">Parascaris univalens</name>
    <name type="common">Nematode worm</name>
    <dbReference type="NCBI Taxonomy" id="6257"/>
    <lineage>
        <taxon>Eukaryota</taxon>
        <taxon>Metazoa</taxon>
        <taxon>Ecdysozoa</taxon>
        <taxon>Nematoda</taxon>
        <taxon>Chromadorea</taxon>
        <taxon>Rhabditida</taxon>
        <taxon>Spirurina</taxon>
        <taxon>Ascaridomorpha</taxon>
        <taxon>Ascaridoidea</taxon>
        <taxon>Ascarididae</taxon>
        <taxon>Parascaris</taxon>
    </lineage>
</organism>
<sequence>DDDDWRNCFREPTPPDYSLFQLIFLIYVISLVLCILQVASFGGLS</sequence>
<keyword evidence="2" id="KW-1185">Reference proteome</keyword>
<keyword evidence="1" id="KW-1133">Transmembrane helix</keyword>
<dbReference type="AlphaFoldDB" id="A0A915A091"/>
<keyword evidence="1" id="KW-0812">Transmembrane</keyword>
<evidence type="ECO:0000256" key="1">
    <source>
        <dbReference type="SAM" id="Phobius"/>
    </source>
</evidence>
<proteinExistence type="predicted"/>
<dbReference type="Proteomes" id="UP000887569">
    <property type="component" value="Unplaced"/>
</dbReference>
<protein>
    <submittedName>
        <fullName evidence="3">Dendritic cell-specific transmembrane protein-like domain-containing protein</fullName>
    </submittedName>
</protein>